<name>A0AAN9HZC2_CROPI</name>
<keyword evidence="2" id="KW-1185">Reference proteome</keyword>
<sequence>MRKLKKRDLVLVLVHDVRKKRREEGSGQVQKDRDQIIPQNKTGVGKEKRRGVYAVMEVGSEREMHGRITLFI</sequence>
<dbReference type="Proteomes" id="UP001372338">
    <property type="component" value="Unassembled WGS sequence"/>
</dbReference>
<gene>
    <name evidence="1" type="ORF">RIF29_32365</name>
</gene>
<evidence type="ECO:0000313" key="1">
    <source>
        <dbReference type="EMBL" id="KAK7257995.1"/>
    </source>
</evidence>
<comment type="caution">
    <text evidence="1">The sequence shown here is derived from an EMBL/GenBank/DDBJ whole genome shotgun (WGS) entry which is preliminary data.</text>
</comment>
<proteinExistence type="predicted"/>
<organism evidence="1 2">
    <name type="scientific">Crotalaria pallida</name>
    <name type="common">Smooth rattlebox</name>
    <name type="synonym">Crotalaria striata</name>
    <dbReference type="NCBI Taxonomy" id="3830"/>
    <lineage>
        <taxon>Eukaryota</taxon>
        <taxon>Viridiplantae</taxon>
        <taxon>Streptophyta</taxon>
        <taxon>Embryophyta</taxon>
        <taxon>Tracheophyta</taxon>
        <taxon>Spermatophyta</taxon>
        <taxon>Magnoliopsida</taxon>
        <taxon>eudicotyledons</taxon>
        <taxon>Gunneridae</taxon>
        <taxon>Pentapetalae</taxon>
        <taxon>rosids</taxon>
        <taxon>fabids</taxon>
        <taxon>Fabales</taxon>
        <taxon>Fabaceae</taxon>
        <taxon>Papilionoideae</taxon>
        <taxon>50 kb inversion clade</taxon>
        <taxon>genistoids sensu lato</taxon>
        <taxon>core genistoids</taxon>
        <taxon>Crotalarieae</taxon>
        <taxon>Crotalaria</taxon>
    </lineage>
</organism>
<dbReference type="AlphaFoldDB" id="A0AAN9HZC2"/>
<protein>
    <submittedName>
        <fullName evidence="1">Uncharacterized protein</fullName>
    </submittedName>
</protein>
<accession>A0AAN9HZC2</accession>
<evidence type="ECO:0000313" key="2">
    <source>
        <dbReference type="Proteomes" id="UP001372338"/>
    </source>
</evidence>
<dbReference type="EMBL" id="JAYWIO010000006">
    <property type="protein sequence ID" value="KAK7257995.1"/>
    <property type="molecule type" value="Genomic_DNA"/>
</dbReference>
<reference evidence="1 2" key="1">
    <citation type="submission" date="2024-01" db="EMBL/GenBank/DDBJ databases">
        <title>The genomes of 5 underutilized Papilionoideae crops provide insights into root nodulation and disease resistanc.</title>
        <authorList>
            <person name="Yuan L."/>
        </authorList>
    </citation>
    <scope>NUCLEOTIDE SEQUENCE [LARGE SCALE GENOMIC DNA]</scope>
    <source>
        <strain evidence="1">ZHUSHIDOU_FW_LH</strain>
        <tissue evidence="1">Leaf</tissue>
    </source>
</reference>